<dbReference type="AlphaFoldDB" id="A0A512RHG8"/>
<reference evidence="1 2" key="1">
    <citation type="submission" date="2019-07" db="EMBL/GenBank/DDBJ databases">
        <title>Whole genome shotgun sequence of Chitinophaga cymbidii NBRC 109752.</title>
        <authorList>
            <person name="Hosoyama A."/>
            <person name="Uohara A."/>
            <person name="Ohji S."/>
            <person name="Ichikawa N."/>
        </authorList>
    </citation>
    <scope>NUCLEOTIDE SEQUENCE [LARGE SCALE GENOMIC DNA]</scope>
    <source>
        <strain evidence="1 2">NBRC 109752</strain>
    </source>
</reference>
<evidence type="ECO:0000313" key="2">
    <source>
        <dbReference type="Proteomes" id="UP000321436"/>
    </source>
</evidence>
<evidence type="ECO:0000313" key="1">
    <source>
        <dbReference type="EMBL" id="GEP95104.1"/>
    </source>
</evidence>
<sequence>MRYLFLSLAVLIACNPTRERTDTSNYDVITEKCYVLREHPDRTDSLVNARRDSMVRFLEQHGFPKRYMKKDSMLFRRASGQEVEVSLLPPADAWESNAIIVFDPIKNPWFINLRKGTGQMKDYVSGP</sequence>
<organism evidence="1 2">
    <name type="scientific">Chitinophaga cymbidii</name>
    <dbReference type="NCBI Taxonomy" id="1096750"/>
    <lineage>
        <taxon>Bacteria</taxon>
        <taxon>Pseudomonadati</taxon>
        <taxon>Bacteroidota</taxon>
        <taxon>Chitinophagia</taxon>
        <taxon>Chitinophagales</taxon>
        <taxon>Chitinophagaceae</taxon>
        <taxon>Chitinophaga</taxon>
    </lineage>
</organism>
<dbReference type="Proteomes" id="UP000321436">
    <property type="component" value="Unassembled WGS sequence"/>
</dbReference>
<dbReference type="OrthoDB" id="672708at2"/>
<proteinExistence type="predicted"/>
<protein>
    <submittedName>
        <fullName evidence="1">Uncharacterized protein</fullName>
    </submittedName>
</protein>
<gene>
    <name evidence="1" type="ORF">CCY01nite_13640</name>
</gene>
<name>A0A512RHG8_9BACT</name>
<keyword evidence="2" id="KW-1185">Reference proteome</keyword>
<dbReference type="EMBL" id="BKAU01000001">
    <property type="protein sequence ID" value="GEP95104.1"/>
    <property type="molecule type" value="Genomic_DNA"/>
</dbReference>
<accession>A0A512RHG8</accession>
<dbReference type="RefSeq" id="WP_146859082.1">
    <property type="nucleotide sequence ID" value="NZ_BKAU01000001.1"/>
</dbReference>
<comment type="caution">
    <text evidence="1">The sequence shown here is derived from an EMBL/GenBank/DDBJ whole genome shotgun (WGS) entry which is preliminary data.</text>
</comment>